<reference evidence="1" key="1">
    <citation type="journal article" date="2019" name="bioRxiv">
        <title>The Genome of the Zebra Mussel, Dreissena polymorpha: A Resource for Invasive Species Research.</title>
        <authorList>
            <person name="McCartney M.A."/>
            <person name="Auch B."/>
            <person name="Kono T."/>
            <person name="Mallez S."/>
            <person name="Zhang Y."/>
            <person name="Obille A."/>
            <person name="Becker A."/>
            <person name="Abrahante J.E."/>
            <person name="Garbe J."/>
            <person name="Badalamenti J.P."/>
            <person name="Herman A."/>
            <person name="Mangelson H."/>
            <person name="Liachko I."/>
            <person name="Sullivan S."/>
            <person name="Sone E.D."/>
            <person name="Koren S."/>
            <person name="Silverstein K.A.T."/>
            <person name="Beckman K.B."/>
            <person name="Gohl D.M."/>
        </authorList>
    </citation>
    <scope>NUCLEOTIDE SEQUENCE</scope>
    <source>
        <strain evidence="1">Duluth1</strain>
        <tissue evidence="1">Whole animal</tissue>
    </source>
</reference>
<gene>
    <name evidence="1" type="ORF">DPMN_175526</name>
</gene>
<name>A0A9D4E9I8_DREPO</name>
<dbReference type="EMBL" id="JAIWYP010000009">
    <property type="protein sequence ID" value="KAH3774152.1"/>
    <property type="molecule type" value="Genomic_DNA"/>
</dbReference>
<organism evidence="1 2">
    <name type="scientific">Dreissena polymorpha</name>
    <name type="common">Zebra mussel</name>
    <name type="synonym">Mytilus polymorpha</name>
    <dbReference type="NCBI Taxonomy" id="45954"/>
    <lineage>
        <taxon>Eukaryota</taxon>
        <taxon>Metazoa</taxon>
        <taxon>Spiralia</taxon>
        <taxon>Lophotrochozoa</taxon>
        <taxon>Mollusca</taxon>
        <taxon>Bivalvia</taxon>
        <taxon>Autobranchia</taxon>
        <taxon>Heteroconchia</taxon>
        <taxon>Euheterodonta</taxon>
        <taxon>Imparidentia</taxon>
        <taxon>Neoheterodontei</taxon>
        <taxon>Myida</taxon>
        <taxon>Dreissenoidea</taxon>
        <taxon>Dreissenidae</taxon>
        <taxon>Dreissena</taxon>
    </lineage>
</organism>
<reference evidence="1" key="2">
    <citation type="submission" date="2020-11" db="EMBL/GenBank/DDBJ databases">
        <authorList>
            <person name="McCartney M.A."/>
            <person name="Auch B."/>
            <person name="Kono T."/>
            <person name="Mallez S."/>
            <person name="Becker A."/>
            <person name="Gohl D.M."/>
            <person name="Silverstein K.A.T."/>
            <person name="Koren S."/>
            <person name="Bechman K.B."/>
            <person name="Herman A."/>
            <person name="Abrahante J.E."/>
            <person name="Garbe J."/>
        </authorList>
    </citation>
    <scope>NUCLEOTIDE SEQUENCE</scope>
    <source>
        <strain evidence="1">Duluth1</strain>
        <tissue evidence="1">Whole animal</tissue>
    </source>
</reference>
<comment type="caution">
    <text evidence="1">The sequence shown here is derived from an EMBL/GenBank/DDBJ whole genome shotgun (WGS) entry which is preliminary data.</text>
</comment>
<sequence>MPLFIRRKLEVTIRIIQENICDWPGFLLLEPRTGSPTLQQNNKMTELVFRRSNQGLTVQRYNKMSKMTGLVFRRSNPGLTVKRYNKMSKMTGLVFRRSNPGLTVQCYTI</sequence>
<protein>
    <submittedName>
        <fullName evidence="1">Uncharacterized protein</fullName>
    </submittedName>
</protein>
<accession>A0A9D4E9I8</accession>
<evidence type="ECO:0000313" key="1">
    <source>
        <dbReference type="EMBL" id="KAH3774152.1"/>
    </source>
</evidence>
<keyword evidence="2" id="KW-1185">Reference proteome</keyword>
<dbReference type="AlphaFoldDB" id="A0A9D4E9I8"/>
<evidence type="ECO:0000313" key="2">
    <source>
        <dbReference type="Proteomes" id="UP000828390"/>
    </source>
</evidence>
<proteinExistence type="predicted"/>
<dbReference type="Proteomes" id="UP000828390">
    <property type="component" value="Unassembled WGS sequence"/>
</dbReference>